<dbReference type="InterPro" id="IPR000219">
    <property type="entry name" value="DH_dom"/>
</dbReference>
<dbReference type="InterPro" id="IPR001849">
    <property type="entry name" value="PH_domain"/>
</dbReference>
<dbReference type="InterPro" id="IPR051092">
    <property type="entry name" value="FYVE_RhoGEF_PH"/>
</dbReference>
<dbReference type="RefSeq" id="XP_051447158.1">
    <property type="nucleotide sequence ID" value="XM_051592930.1"/>
</dbReference>
<evidence type="ECO:0000259" key="3">
    <source>
        <dbReference type="PROSITE" id="PS50010"/>
    </source>
</evidence>
<dbReference type="Pfam" id="PF00621">
    <property type="entry name" value="RhoGEF"/>
    <property type="match status" value="1"/>
</dbReference>
<sequence length="496" mass="56275">MAALTPSNVHNSYSYADDLDIVDDLGYDDIDDGYIGKYTQYVEKTHQNREAHLRELFVSEQAYVETLQVIKKYYLEPLRAEAKNQARKFLGMQKIVCTDQEVNALFTNLESVYEVHREMLSLLEERFSRLWGPTQITWDIFQTSLPKLTVYDQFLREFPSALNTYQRLIKIPAFRKFMESCQKDSSCKKTSFLYLMKEPLHRISVYASLIPLIMTGTPIMHPDYNGLRAATKCINAISGHLVERMEAGDNLWQMAHLQSNVLNIPNIFSPTRKLLLCGSMYRVNTQTQSLNPNVAFVLEPRTYLLFSDMLLVCKAKGDSGQLHYKSTVEIRGMDVRNKQYRESNPFNVLELSPSSANQDDWIASNALIPLNAHEIRCNNQEQHMEWYQMLRKVLSDVNKTATAVTTNGSERTNDFGRASTRISLISTTSTSTRSTKSTEDGFTFPAVKTPTSPSGSFDLQSKPKRNKDIVVLPGALKQAPNLVGGIYGGGFGLGRY</sequence>
<feature type="region of interest" description="Disordered" evidence="1">
    <location>
        <begin position="427"/>
        <end position="461"/>
    </location>
</feature>
<dbReference type="PROSITE" id="PS50003">
    <property type="entry name" value="PH_DOMAIN"/>
    <property type="match status" value="1"/>
</dbReference>
<dbReference type="AlphaFoldDB" id="A0AAD5EFB5"/>
<dbReference type="SUPFAM" id="SSF50729">
    <property type="entry name" value="PH domain-like"/>
    <property type="match status" value="1"/>
</dbReference>
<gene>
    <name evidence="4" type="ORF">K450DRAFT_269609</name>
</gene>
<evidence type="ECO:0008006" key="6">
    <source>
        <dbReference type="Google" id="ProtNLM"/>
    </source>
</evidence>
<keyword evidence="5" id="KW-1185">Reference proteome</keyword>
<evidence type="ECO:0000313" key="5">
    <source>
        <dbReference type="Proteomes" id="UP001206595"/>
    </source>
</evidence>
<evidence type="ECO:0000256" key="1">
    <source>
        <dbReference type="SAM" id="MobiDB-lite"/>
    </source>
</evidence>
<comment type="caution">
    <text evidence="4">The sequence shown here is derived from an EMBL/GenBank/DDBJ whole genome shotgun (WGS) entry which is preliminary data.</text>
</comment>
<protein>
    <recommendedName>
        <fullName evidence="6">DH domain-containing protein</fullName>
    </recommendedName>
</protein>
<dbReference type="InterPro" id="IPR011993">
    <property type="entry name" value="PH-like_dom_sf"/>
</dbReference>
<feature type="domain" description="DH" evidence="3">
    <location>
        <begin position="48"/>
        <end position="244"/>
    </location>
</feature>
<accession>A0AAD5EFB5</accession>
<dbReference type="GeneID" id="75918272"/>
<dbReference type="PROSITE" id="PS50010">
    <property type="entry name" value="DH_2"/>
    <property type="match status" value="1"/>
</dbReference>
<dbReference type="SMART" id="SM00233">
    <property type="entry name" value="PH"/>
    <property type="match status" value="1"/>
</dbReference>
<feature type="compositionally biased region" description="Polar residues" evidence="1">
    <location>
        <begin position="449"/>
        <end position="459"/>
    </location>
</feature>
<dbReference type="GO" id="GO:0005085">
    <property type="term" value="F:guanyl-nucleotide exchange factor activity"/>
    <property type="evidence" value="ECO:0007669"/>
    <property type="project" value="InterPro"/>
</dbReference>
<dbReference type="PANTHER" id="PTHR12673:SF159">
    <property type="entry name" value="LD03170P"/>
    <property type="match status" value="1"/>
</dbReference>
<dbReference type="Gene3D" id="1.20.900.10">
    <property type="entry name" value="Dbl homology (DH) domain"/>
    <property type="match status" value="1"/>
</dbReference>
<dbReference type="SUPFAM" id="SSF48065">
    <property type="entry name" value="DBL homology domain (DH-domain)"/>
    <property type="match status" value="1"/>
</dbReference>
<feature type="domain" description="PH" evidence="2">
    <location>
        <begin position="273"/>
        <end position="395"/>
    </location>
</feature>
<name>A0AAD5EFB5_UMBRA</name>
<dbReference type="Gene3D" id="2.30.29.30">
    <property type="entry name" value="Pleckstrin-homology domain (PH domain)/Phosphotyrosine-binding domain (PTB)"/>
    <property type="match status" value="1"/>
</dbReference>
<reference evidence="4" key="1">
    <citation type="submission" date="2021-06" db="EMBL/GenBank/DDBJ databases">
        <authorList>
            <consortium name="DOE Joint Genome Institute"/>
            <person name="Mondo S.J."/>
            <person name="Amses K.R."/>
            <person name="Simmons D.R."/>
            <person name="Longcore J.E."/>
            <person name="Seto K."/>
            <person name="Alves G.H."/>
            <person name="Bonds A.E."/>
            <person name="Quandt C.A."/>
            <person name="Davis W.J."/>
            <person name="Chang Y."/>
            <person name="Letcher P.M."/>
            <person name="Powell M.J."/>
            <person name="Kuo A."/>
            <person name="Labutti K."/>
            <person name="Pangilinan J."/>
            <person name="Andreopoulos W."/>
            <person name="Tritt A."/>
            <person name="Riley R."/>
            <person name="Hundley H."/>
            <person name="Johnson J."/>
            <person name="Lipzen A."/>
            <person name="Barry K."/>
            <person name="Berbee M.L."/>
            <person name="Buchler N.E."/>
            <person name="Grigoriev I.V."/>
            <person name="Spatafora J.W."/>
            <person name="Stajich J.E."/>
            <person name="James T.Y."/>
        </authorList>
    </citation>
    <scope>NUCLEOTIDE SEQUENCE</scope>
    <source>
        <strain evidence="4">AG</strain>
    </source>
</reference>
<evidence type="ECO:0000313" key="4">
    <source>
        <dbReference type="EMBL" id="KAI8582154.1"/>
    </source>
</evidence>
<proteinExistence type="predicted"/>
<dbReference type="Proteomes" id="UP001206595">
    <property type="component" value="Unassembled WGS sequence"/>
</dbReference>
<evidence type="ECO:0000259" key="2">
    <source>
        <dbReference type="PROSITE" id="PS50003"/>
    </source>
</evidence>
<reference evidence="4" key="2">
    <citation type="journal article" date="2022" name="Proc. Natl. Acad. Sci. U.S.A.">
        <title>Diploid-dominant life cycles characterize the early evolution of Fungi.</title>
        <authorList>
            <person name="Amses K.R."/>
            <person name="Simmons D.R."/>
            <person name="Longcore J.E."/>
            <person name="Mondo S.J."/>
            <person name="Seto K."/>
            <person name="Jeronimo G.H."/>
            <person name="Bonds A.E."/>
            <person name="Quandt C.A."/>
            <person name="Davis W.J."/>
            <person name="Chang Y."/>
            <person name="Federici B.A."/>
            <person name="Kuo A."/>
            <person name="LaButti K."/>
            <person name="Pangilinan J."/>
            <person name="Andreopoulos W."/>
            <person name="Tritt A."/>
            <person name="Riley R."/>
            <person name="Hundley H."/>
            <person name="Johnson J."/>
            <person name="Lipzen A."/>
            <person name="Barry K."/>
            <person name="Lang B.F."/>
            <person name="Cuomo C.A."/>
            <person name="Buchler N.E."/>
            <person name="Grigoriev I.V."/>
            <person name="Spatafora J.W."/>
            <person name="Stajich J.E."/>
            <person name="James T.Y."/>
        </authorList>
    </citation>
    <scope>NUCLEOTIDE SEQUENCE</scope>
    <source>
        <strain evidence="4">AG</strain>
    </source>
</reference>
<dbReference type="EMBL" id="MU620902">
    <property type="protein sequence ID" value="KAI8582154.1"/>
    <property type="molecule type" value="Genomic_DNA"/>
</dbReference>
<dbReference type="GO" id="GO:0005737">
    <property type="term" value="C:cytoplasm"/>
    <property type="evidence" value="ECO:0007669"/>
    <property type="project" value="TreeGrafter"/>
</dbReference>
<dbReference type="InterPro" id="IPR035899">
    <property type="entry name" value="DBL_dom_sf"/>
</dbReference>
<organism evidence="4 5">
    <name type="scientific">Umbelopsis ramanniana AG</name>
    <dbReference type="NCBI Taxonomy" id="1314678"/>
    <lineage>
        <taxon>Eukaryota</taxon>
        <taxon>Fungi</taxon>
        <taxon>Fungi incertae sedis</taxon>
        <taxon>Mucoromycota</taxon>
        <taxon>Mucoromycotina</taxon>
        <taxon>Umbelopsidomycetes</taxon>
        <taxon>Umbelopsidales</taxon>
        <taxon>Umbelopsidaceae</taxon>
        <taxon>Umbelopsis</taxon>
    </lineage>
</organism>
<dbReference type="SMART" id="SM00325">
    <property type="entry name" value="RhoGEF"/>
    <property type="match status" value="1"/>
</dbReference>
<dbReference type="PANTHER" id="PTHR12673">
    <property type="entry name" value="FACIOGENITAL DYSPLASIA PROTEIN"/>
    <property type="match status" value="1"/>
</dbReference>